<dbReference type="Proteomes" id="UP001055200">
    <property type="component" value="Chromosome"/>
</dbReference>
<dbReference type="PANTHER" id="PTHR35526:SF3">
    <property type="entry name" value="ANTI-SIGMA-F FACTOR RSBW"/>
    <property type="match status" value="1"/>
</dbReference>
<dbReference type="PANTHER" id="PTHR35526">
    <property type="entry name" value="ANTI-SIGMA-F FACTOR RSBW-RELATED"/>
    <property type="match status" value="1"/>
</dbReference>
<dbReference type="PROSITE" id="PS50801">
    <property type="entry name" value="STAS"/>
    <property type="match status" value="1"/>
</dbReference>
<dbReference type="InterPro" id="IPR036890">
    <property type="entry name" value="HATPase_C_sf"/>
</dbReference>
<dbReference type="RefSeq" id="WP_240170292.1">
    <property type="nucleotide sequence ID" value="NZ_CP092365.1"/>
</dbReference>
<dbReference type="InterPro" id="IPR036513">
    <property type="entry name" value="STAS_dom_sf"/>
</dbReference>
<dbReference type="Pfam" id="PF01740">
    <property type="entry name" value="STAS"/>
    <property type="match status" value="1"/>
</dbReference>
<evidence type="ECO:0000313" key="2">
    <source>
        <dbReference type="EMBL" id="ULN52012.1"/>
    </source>
</evidence>
<dbReference type="InterPro" id="IPR002645">
    <property type="entry name" value="STAS_dom"/>
</dbReference>
<dbReference type="Gene3D" id="3.30.750.24">
    <property type="entry name" value="STAS domain"/>
    <property type="match status" value="1"/>
</dbReference>
<dbReference type="Gene3D" id="3.30.565.10">
    <property type="entry name" value="Histidine kinase-like ATPase, C-terminal domain"/>
    <property type="match status" value="1"/>
</dbReference>
<feature type="domain" description="STAS" evidence="1">
    <location>
        <begin position="8"/>
        <end position="118"/>
    </location>
</feature>
<accession>A0ABY3TWC2</accession>
<dbReference type="InterPro" id="IPR050267">
    <property type="entry name" value="Anti-sigma-factor_SerPK"/>
</dbReference>
<evidence type="ECO:0000313" key="3">
    <source>
        <dbReference type="Proteomes" id="UP001055200"/>
    </source>
</evidence>
<evidence type="ECO:0000259" key="1">
    <source>
        <dbReference type="PROSITE" id="PS50801"/>
    </source>
</evidence>
<protein>
    <submittedName>
        <fullName evidence="2">STAS domain-containing protein</fullName>
    </submittedName>
</protein>
<dbReference type="SUPFAM" id="SSF52091">
    <property type="entry name" value="SpoIIaa-like"/>
    <property type="match status" value="1"/>
</dbReference>
<name>A0ABY3TWC2_9MYCO</name>
<dbReference type="EMBL" id="CP092365">
    <property type="protein sequence ID" value="ULN52012.1"/>
    <property type="molecule type" value="Genomic_DNA"/>
</dbReference>
<reference evidence="2" key="1">
    <citation type="submission" date="2022-08" db="EMBL/GenBank/DDBJ databases">
        <title>Complete genome sequence of 14 non-tuberculosis mycobacteria type-strains.</title>
        <authorList>
            <person name="Igarashi Y."/>
            <person name="Osugi A."/>
            <person name="Mitarai S."/>
        </authorList>
    </citation>
    <scope>NUCLEOTIDE SEQUENCE</scope>
    <source>
        <strain evidence="2">DSM 45575</strain>
    </source>
</reference>
<proteinExistence type="predicted"/>
<gene>
    <name evidence="2" type="ORF">MIU77_14205</name>
</gene>
<dbReference type="CDD" id="cd16936">
    <property type="entry name" value="HATPase_RsbW-like"/>
    <property type="match status" value="1"/>
</dbReference>
<keyword evidence="3" id="KW-1185">Reference proteome</keyword>
<organism evidence="2 3">
    <name type="scientific">Mycolicibacillus parakoreensis</name>
    <dbReference type="NCBI Taxonomy" id="1069221"/>
    <lineage>
        <taxon>Bacteria</taxon>
        <taxon>Bacillati</taxon>
        <taxon>Actinomycetota</taxon>
        <taxon>Actinomycetes</taxon>
        <taxon>Mycobacteriales</taxon>
        <taxon>Mycobacteriaceae</taxon>
        <taxon>Mycolicibacillus</taxon>
    </lineage>
</organism>
<sequence>MGDLTPPLTVDTDFIDGSCVLTAAGSLDGRTYLTLRDTVISAALDEPTAVLVNVENLCVPVVSAWTALSSARWHVSHWPDVPIMVVCAQPSVAVTLSRHGVSRSVPVYPSVDAALRTLGDGAPPRRRRASATLSASTPALHRSRVLVAEWLTGWGRGDLVPVAKVIVDVFVENVLAHTDSRPVVLAETDGATVTVAVKDTARSPAVRREPPHAPHQWIPGLAVVATLSRAWGSTPTGSGKTVWAIIGPENVW</sequence>